<evidence type="ECO:0000256" key="13">
    <source>
        <dbReference type="ARBA" id="ARBA00029673"/>
    </source>
</evidence>
<evidence type="ECO:0000259" key="22">
    <source>
        <dbReference type="PROSITE" id="PS51462"/>
    </source>
</evidence>
<keyword evidence="5" id="KW-0378">Hydrolase</keyword>
<evidence type="ECO:0000256" key="6">
    <source>
        <dbReference type="ARBA" id="ARBA00022842"/>
    </source>
</evidence>
<evidence type="ECO:0000256" key="19">
    <source>
        <dbReference type="ARBA" id="ARBA00048894"/>
    </source>
</evidence>
<dbReference type="EC" id="3.6.1.56" evidence="11"/>
<gene>
    <name evidence="23" type="ORF">S12H4_43372</name>
</gene>
<comment type="function">
    <text evidence="21">Oxidized purine nucleoside triphosphate hydrolase which is a prominent sanitizer of the oxidized nucleotide pool. Catalyzes the hydrolysis of 2-oxo-dATP (2-hydroxy-dATP) into 2-oxo-dAMP. Also has a significant hydrolase activity toward 2-oxo-ATP, 8-oxo-dGTP and 8-oxo-dATP. Through the hydrolysis of oxidized purine nucleoside triphosphates, prevents their incorporation into DNA and the subsequent transversions A:T to C:G and G:C to T:A. Also catalyzes the hydrolysis of methylated purine nucleoside triphosphate preventing their integration into DNA. Through this antimutagenic activity protects cells from oxidative stress.</text>
</comment>
<evidence type="ECO:0000256" key="11">
    <source>
        <dbReference type="ARBA" id="ARBA00026103"/>
    </source>
</evidence>
<evidence type="ECO:0000256" key="16">
    <source>
        <dbReference type="ARBA" id="ARBA00031927"/>
    </source>
</evidence>
<comment type="catalytic activity">
    <reaction evidence="8">
        <text>2-oxo-dATP + H2O = 2-oxo-dAMP + diphosphate + H(+)</text>
        <dbReference type="Rhea" id="RHEA:31583"/>
        <dbReference type="ChEBI" id="CHEBI:15377"/>
        <dbReference type="ChEBI" id="CHEBI:15378"/>
        <dbReference type="ChEBI" id="CHEBI:33019"/>
        <dbReference type="ChEBI" id="CHEBI:63212"/>
        <dbReference type="ChEBI" id="CHEBI:77897"/>
        <dbReference type="EC" id="3.6.1.56"/>
    </reaction>
    <physiologicalReaction direction="left-to-right" evidence="8">
        <dbReference type="Rhea" id="RHEA:31584"/>
    </physiologicalReaction>
</comment>
<dbReference type="SUPFAM" id="SSF55811">
    <property type="entry name" value="Nudix"/>
    <property type="match status" value="1"/>
</dbReference>
<sequence length="104" mass="11693">MPEWSNGTDSRHLNVECSYECDEKIICKSSVGLVPTGVRIPFPAYFNMMNATLCFFIKENPKLILLGMKKRGFGKDKYNGFGGKINPDETIEEAAVREVQEEIG</sequence>
<organism evidence="23">
    <name type="scientific">marine sediment metagenome</name>
    <dbReference type="NCBI Taxonomy" id="412755"/>
    <lineage>
        <taxon>unclassified sequences</taxon>
        <taxon>metagenomes</taxon>
        <taxon>ecological metagenomes</taxon>
    </lineage>
</organism>
<comment type="subunit">
    <text evidence="3">Monomer.</text>
</comment>
<evidence type="ECO:0000256" key="2">
    <source>
        <dbReference type="ARBA" id="ARBA00005582"/>
    </source>
</evidence>
<dbReference type="GO" id="GO:0005737">
    <property type="term" value="C:cytoplasm"/>
    <property type="evidence" value="ECO:0007669"/>
    <property type="project" value="TreeGrafter"/>
</dbReference>
<evidence type="ECO:0000256" key="18">
    <source>
        <dbReference type="ARBA" id="ARBA00048002"/>
    </source>
</evidence>
<dbReference type="GO" id="GO:0008413">
    <property type="term" value="F:8-oxo-7,8-dihydroguanosine triphosphate pyrophosphatase activity"/>
    <property type="evidence" value="ECO:0007669"/>
    <property type="project" value="InterPro"/>
</dbReference>
<dbReference type="PROSITE" id="PS00893">
    <property type="entry name" value="NUDIX_BOX"/>
    <property type="match status" value="1"/>
</dbReference>
<reference evidence="23" key="1">
    <citation type="journal article" date="2014" name="Front. Microbiol.">
        <title>High frequency of phylogenetically diverse reductive dehalogenase-homologous genes in deep subseafloor sedimentary metagenomes.</title>
        <authorList>
            <person name="Kawai M."/>
            <person name="Futagami T."/>
            <person name="Toyoda A."/>
            <person name="Takaki Y."/>
            <person name="Nishi S."/>
            <person name="Hori S."/>
            <person name="Arai W."/>
            <person name="Tsubouchi T."/>
            <person name="Morono Y."/>
            <person name="Uchiyama I."/>
            <person name="Ito T."/>
            <person name="Fujiyama A."/>
            <person name="Inagaki F."/>
            <person name="Takami H."/>
        </authorList>
    </citation>
    <scope>NUCLEOTIDE SEQUENCE</scope>
    <source>
        <strain evidence="23">Expedition CK06-06</strain>
    </source>
</reference>
<keyword evidence="4" id="KW-0479">Metal-binding</keyword>
<dbReference type="PANTHER" id="PTHR43758:SF2">
    <property type="entry name" value="OXIDIZED PURINE NUCLEOSIDE TRIPHOSPHATE HYDROLASE"/>
    <property type="match status" value="1"/>
</dbReference>
<evidence type="ECO:0000256" key="20">
    <source>
        <dbReference type="ARBA" id="ARBA00049032"/>
    </source>
</evidence>
<evidence type="ECO:0000256" key="7">
    <source>
        <dbReference type="ARBA" id="ARBA00024448"/>
    </source>
</evidence>
<evidence type="ECO:0000256" key="3">
    <source>
        <dbReference type="ARBA" id="ARBA00011245"/>
    </source>
</evidence>
<feature type="non-terminal residue" evidence="23">
    <location>
        <position position="104"/>
    </location>
</feature>
<evidence type="ECO:0000256" key="9">
    <source>
        <dbReference type="ARBA" id="ARBA00024486"/>
    </source>
</evidence>
<comment type="similarity">
    <text evidence="2">Belongs to the Nudix hydrolase family.</text>
</comment>
<evidence type="ECO:0000256" key="12">
    <source>
        <dbReference type="ARBA" id="ARBA00026218"/>
    </source>
</evidence>
<dbReference type="InterPro" id="IPR020084">
    <property type="entry name" value="NUDIX_hydrolase_CS"/>
</dbReference>
<comment type="catalytic activity">
    <reaction evidence="9">
        <text>8-oxo-dGTP + H2O = 8-oxo-dGMP + diphosphate + H(+)</text>
        <dbReference type="Rhea" id="RHEA:31575"/>
        <dbReference type="ChEBI" id="CHEBI:15377"/>
        <dbReference type="ChEBI" id="CHEBI:15378"/>
        <dbReference type="ChEBI" id="CHEBI:33019"/>
        <dbReference type="ChEBI" id="CHEBI:63224"/>
        <dbReference type="ChEBI" id="CHEBI:77896"/>
    </reaction>
    <physiologicalReaction direction="left-to-right" evidence="9">
        <dbReference type="Rhea" id="RHEA:31576"/>
    </physiologicalReaction>
</comment>
<dbReference type="PRINTS" id="PR01403">
    <property type="entry name" value="8OXTPHPHTASE"/>
</dbReference>
<dbReference type="AlphaFoldDB" id="X1UUU1"/>
<comment type="cofactor">
    <cofactor evidence="1">
        <name>Mg(2+)</name>
        <dbReference type="ChEBI" id="CHEBI:18420"/>
    </cofactor>
</comment>
<evidence type="ECO:0000256" key="1">
    <source>
        <dbReference type="ARBA" id="ARBA00001946"/>
    </source>
</evidence>
<evidence type="ECO:0000256" key="14">
    <source>
        <dbReference type="ARBA" id="ARBA00030634"/>
    </source>
</evidence>
<evidence type="ECO:0000256" key="4">
    <source>
        <dbReference type="ARBA" id="ARBA00022723"/>
    </source>
</evidence>
<accession>X1UUU1</accession>
<evidence type="ECO:0000256" key="10">
    <source>
        <dbReference type="ARBA" id="ARBA00024596"/>
    </source>
</evidence>
<dbReference type="PANTHER" id="PTHR43758">
    <property type="entry name" value="7,8-DIHYDRO-8-OXOGUANINE TRIPHOSPHATASE"/>
    <property type="match status" value="1"/>
</dbReference>
<dbReference type="EMBL" id="BARW01026613">
    <property type="protein sequence ID" value="GAJ07377.1"/>
    <property type="molecule type" value="Genomic_DNA"/>
</dbReference>
<comment type="catalytic activity">
    <reaction evidence="7">
        <text>8-oxo-dATP + H2O = 8-oxo-dAMP + diphosphate + H(+)</text>
        <dbReference type="Rhea" id="RHEA:65396"/>
        <dbReference type="ChEBI" id="CHEBI:15377"/>
        <dbReference type="ChEBI" id="CHEBI:15378"/>
        <dbReference type="ChEBI" id="CHEBI:33019"/>
        <dbReference type="ChEBI" id="CHEBI:71361"/>
        <dbReference type="ChEBI" id="CHEBI:172871"/>
    </reaction>
    <physiologicalReaction direction="left-to-right" evidence="7">
        <dbReference type="Rhea" id="RHEA:65397"/>
    </physiologicalReaction>
</comment>
<dbReference type="GO" id="GO:0046872">
    <property type="term" value="F:metal ion binding"/>
    <property type="evidence" value="ECO:0007669"/>
    <property type="project" value="UniProtKB-KW"/>
</dbReference>
<protein>
    <recommendedName>
        <fullName evidence="12">Oxidized purine nucleoside triphosphate hydrolase</fullName>
        <ecNumber evidence="11">3.6.1.56</ecNumber>
    </recommendedName>
    <alternativeName>
        <fullName evidence="16">2-hydroxy-dATP diphosphatase</fullName>
    </alternativeName>
    <alternativeName>
        <fullName evidence="15">7,8-dihydro-8-oxoguanine triphosphatase</fullName>
    </alternativeName>
    <alternativeName>
        <fullName evidence="14">8-oxo-dGTPase</fullName>
    </alternativeName>
    <alternativeName>
        <fullName evidence="17">Methylated purine nucleoside triphosphate hydrolase</fullName>
    </alternativeName>
    <alternativeName>
        <fullName evidence="13">Nucleoside diphosphate-linked moiety X motif 1</fullName>
    </alternativeName>
</protein>
<dbReference type="InterPro" id="IPR015797">
    <property type="entry name" value="NUDIX_hydrolase-like_dom_sf"/>
</dbReference>
<name>X1UUU1_9ZZZZ</name>
<dbReference type="GO" id="GO:0008828">
    <property type="term" value="F:dATP diphosphatase activity"/>
    <property type="evidence" value="ECO:0007669"/>
    <property type="project" value="UniProtKB-EC"/>
</dbReference>
<dbReference type="Gene3D" id="3.90.79.10">
    <property type="entry name" value="Nucleoside Triphosphate Pyrophosphohydrolase"/>
    <property type="match status" value="1"/>
</dbReference>
<evidence type="ECO:0000256" key="5">
    <source>
        <dbReference type="ARBA" id="ARBA00022801"/>
    </source>
</evidence>
<evidence type="ECO:0000313" key="23">
    <source>
        <dbReference type="EMBL" id="GAJ07377.1"/>
    </source>
</evidence>
<dbReference type="PROSITE" id="PS51462">
    <property type="entry name" value="NUDIX"/>
    <property type="match status" value="1"/>
</dbReference>
<dbReference type="Pfam" id="PF00293">
    <property type="entry name" value="NUDIX"/>
    <property type="match status" value="1"/>
</dbReference>
<comment type="catalytic activity">
    <reaction evidence="20">
        <text>N(6)-methyl-dATP + H2O = N(6)-methyl-dAMP + diphosphate + H(+)</text>
        <dbReference type="Rhea" id="RHEA:67604"/>
        <dbReference type="ChEBI" id="CHEBI:15377"/>
        <dbReference type="ChEBI" id="CHEBI:15378"/>
        <dbReference type="ChEBI" id="CHEBI:33019"/>
        <dbReference type="ChEBI" id="CHEBI:169976"/>
        <dbReference type="ChEBI" id="CHEBI:172872"/>
    </reaction>
    <physiologicalReaction direction="left-to-right" evidence="20">
        <dbReference type="Rhea" id="RHEA:67605"/>
    </physiologicalReaction>
</comment>
<dbReference type="GO" id="GO:0042262">
    <property type="term" value="P:DNA protection"/>
    <property type="evidence" value="ECO:0007669"/>
    <property type="project" value="InterPro"/>
</dbReference>
<proteinExistence type="inferred from homology"/>
<evidence type="ECO:0000256" key="15">
    <source>
        <dbReference type="ARBA" id="ARBA00030682"/>
    </source>
</evidence>
<comment type="caution">
    <text evidence="23">The sequence shown here is derived from an EMBL/GenBank/DDBJ whole genome shotgun (WGS) entry which is preliminary data.</text>
</comment>
<comment type="catalytic activity">
    <reaction evidence="18">
        <text>N(6)-methyl-ATP + H2O = N(6)-methyl-AMP + diphosphate + H(+)</text>
        <dbReference type="Rhea" id="RHEA:67608"/>
        <dbReference type="ChEBI" id="CHEBI:15377"/>
        <dbReference type="ChEBI" id="CHEBI:15378"/>
        <dbReference type="ChEBI" id="CHEBI:33019"/>
        <dbReference type="ChEBI" id="CHEBI:144842"/>
        <dbReference type="ChEBI" id="CHEBI:172873"/>
    </reaction>
    <physiologicalReaction direction="left-to-right" evidence="18">
        <dbReference type="Rhea" id="RHEA:67609"/>
    </physiologicalReaction>
</comment>
<dbReference type="InterPro" id="IPR003563">
    <property type="entry name" value="8ODP"/>
</dbReference>
<keyword evidence="6" id="KW-0460">Magnesium</keyword>
<dbReference type="InterPro" id="IPR000086">
    <property type="entry name" value="NUDIX_hydrolase_dom"/>
</dbReference>
<comment type="catalytic activity">
    <reaction evidence="19">
        <text>O(6)-methyl-dGTP + H2O = O(6)-methyl-dGMP + diphosphate + H(+)</text>
        <dbReference type="Rhea" id="RHEA:67600"/>
        <dbReference type="ChEBI" id="CHEBI:15377"/>
        <dbReference type="ChEBI" id="CHEBI:15378"/>
        <dbReference type="ChEBI" id="CHEBI:33019"/>
        <dbReference type="ChEBI" id="CHEBI:169974"/>
        <dbReference type="ChEBI" id="CHEBI:169975"/>
    </reaction>
    <physiologicalReaction direction="left-to-right" evidence="19">
        <dbReference type="Rhea" id="RHEA:67601"/>
    </physiologicalReaction>
</comment>
<evidence type="ECO:0000256" key="8">
    <source>
        <dbReference type="ARBA" id="ARBA00024459"/>
    </source>
</evidence>
<evidence type="ECO:0000256" key="17">
    <source>
        <dbReference type="ARBA" id="ARBA00032071"/>
    </source>
</evidence>
<comment type="catalytic activity">
    <reaction evidence="10">
        <text>2-oxo-ATP + H2O = 2-oxo-AMP + diphosphate + H(+)</text>
        <dbReference type="Rhea" id="RHEA:67392"/>
        <dbReference type="ChEBI" id="CHEBI:15377"/>
        <dbReference type="ChEBI" id="CHEBI:15378"/>
        <dbReference type="ChEBI" id="CHEBI:33019"/>
        <dbReference type="ChEBI" id="CHEBI:71395"/>
        <dbReference type="ChEBI" id="CHEBI:172878"/>
    </reaction>
    <physiologicalReaction direction="left-to-right" evidence="10">
        <dbReference type="Rhea" id="RHEA:67393"/>
    </physiologicalReaction>
</comment>
<feature type="domain" description="Nudix hydrolase" evidence="22">
    <location>
        <begin position="47"/>
        <end position="104"/>
    </location>
</feature>
<evidence type="ECO:0000256" key="21">
    <source>
        <dbReference type="ARBA" id="ARBA00053094"/>
    </source>
</evidence>